<comment type="caution">
    <text evidence="2">The sequence shown here is derived from an EMBL/GenBank/DDBJ whole genome shotgun (WGS) entry which is preliminary data.</text>
</comment>
<sequence length="97" mass="11204">MVLHVRVGDYILMLSVFFVSSEFLKCFGCHLEALVTDLPVKLSSTDYLLRPSSSNKLLHSFGRVRNLESQKNKNASLYIVMLLSIRLMQFLFFFLII</sequence>
<organism evidence="2 3">
    <name type="scientific">Arachis hypogaea</name>
    <name type="common">Peanut</name>
    <dbReference type="NCBI Taxonomy" id="3818"/>
    <lineage>
        <taxon>Eukaryota</taxon>
        <taxon>Viridiplantae</taxon>
        <taxon>Streptophyta</taxon>
        <taxon>Embryophyta</taxon>
        <taxon>Tracheophyta</taxon>
        <taxon>Spermatophyta</taxon>
        <taxon>Magnoliopsida</taxon>
        <taxon>eudicotyledons</taxon>
        <taxon>Gunneridae</taxon>
        <taxon>Pentapetalae</taxon>
        <taxon>rosids</taxon>
        <taxon>fabids</taxon>
        <taxon>Fabales</taxon>
        <taxon>Fabaceae</taxon>
        <taxon>Papilionoideae</taxon>
        <taxon>50 kb inversion clade</taxon>
        <taxon>dalbergioids sensu lato</taxon>
        <taxon>Dalbergieae</taxon>
        <taxon>Pterocarpus clade</taxon>
        <taxon>Arachis</taxon>
    </lineage>
</organism>
<keyword evidence="1" id="KW-1133">Transmembrane helix</keyword>
<dbReference type="AlphaFoldDB" id="A0A445A927"/>
<protein>
    <submittedName>
        <fullName evidence="2">Uncharacterized protein</fullName>
    </submittedName>
</protein>
<dbReference type="EMBL" id="SDMP01000013">
    <property type="protein sequence ID" value="RYR22956.1"/>
    <property type="molecule type" value="Genomic_DNA"/>
</dbReference>
<evidence type="ECO:0000313" key="2">
    <source>
        <dbReference type="EMBL" id="RYR22956.1"/>
    </source>
</evidence>
<keyword evidence="1" id="KW-0472">Membrane</keyword>
<keyword evidence="3" id="KW-1185">Reference proteome</keyword>
<dbReference type="Proteomes" id="UP000289738">
    <property type="component" value="Chromosome B03"/>
</dbReference>
<keyword evidence="1" id="KW-0812">Transmembrane</keyword>
<proteinExistence type="predicted"/>
<evidence type="ECO:0000313" key="3">
    <source>
        <dbReference type="Proteomes" id="UP000289738"/>
    </source>
</evidence>
<reference evidence="2 3" key="1">
    <citation type="submission" date="2019-01" db="EMBL/GenBank/DDBJ databases">
        <title>Sequencing of cultivated peanut Arachis hypogaea provides insights into genome evolution and oil improvement.</title>
        <authorList>
            <person name="Chen X."/>
        </authorList>
    </citation>
    <scope>NUCLEOTIDE SEQUENCE [LARGE SCALE GENOMIC DNA]</scope>
    <source>
        <strain evidence="3">cv. Fuhuasheng</strain>
        <tissue evidence="2">Leaves</tissue>
    </source>
</reference>
<accession>A0A445A927</accession>
<name>A0A445A927_ARAHY</name>
<evidence type="ECO:0000256" key="1">
    <source>
        <dbReference type="SAM" id="Phobius"/>
    </source>
</evidence>
<feature type="transmembrane region" description="Helical" evidence="1">
    <location>
        <begin position="75"/>
        <end position="96"/>
    </location>
</feature>
<gene>
    <name evidence="2" type="ORF">Ahy_B03g068238</name>
</gene>